<dbReference type="Proteomes" id="UP000253383">
    <property type="component" value="Unassembled WGS sequence"/>
</dbReference>
<reference evidence="7 8" key="1">
    <citation type="submission" date="2018-07" db="EMBL/GenBank/DDBJ databases">
        <title>Genome analysis of Larkinella rosea.</title>
        <authorList>
            <person name="Zhou Z."/>
            <person name="Wang G."/>
        </authorList>
    </citation>
    <scope>NUCLEOTIDE SEQUENCE [LARGE SCALE GENOMIC DNA]</scope>
    <source>
        <strain evidence="8">zzj9</strain>
    </source>
</reference>
<evidence type="ECO:0000256" key="5">
    <source>
        <dbReference type="SAM" id="Phobius"/>
    </source>
</evidence>
<keyword evidence="4 5" id="KW-0472">Membrane</keyword>
<dbReference type="OrthoDB" id="9800202at2"/>
<comment type="subcellular location">
    <subcellularLocation>
        <location evidence="1">Endomembrane system</location>
        <topology evidence="1">Multi-pass membrane protein</topology>
    </subcellularLocation>
</comment>
<protein>
    <submittedName>
        <fullName evidence="7">DUF1232 domain-containing protein</fullName>
    </submittedName>
</protein>
<evidence type="ECO:0000259" key="6">
    <source>
        <dbReference type="Pfam" id="PF06803"/>
    </source>
</evidence>
<feature type="domain" description="DUF1232" evidence="6">
    <location>
        <begin position="28"/>
        <end position="62"/>
    </location>
</feature>
<keyword evidence="2 5" id="KW-0812">Transmembrane</keyword>
<dbReference type="Pfam" id="PF06803">
    <property type="entry name" value="DUF1232"/>
    <property type="match status" value="1"/>
</dbReference>
<evidence type="ECO:0000256" key="1">
    <source>
        <dbReference type="ARBA" id="ARBA00004127"/>
    </source>
</evidence>
<evidence type="ECO:0000256" key="2">
    <source>
        <dbReference type="ARBA" id="ARBA00022692"/>
    </source>
</evidence>
<gene>
    <name evidence="7" type="ORF">DUE52_23385</name>
</gene>
<name>A0A368JHI9_9BACT</name>
<evidence type="ECO:0000313" key="8">
    <source>
        <dbReference type="Proteomes" id="UP000253383"/>
    </source>
</evidence>
<dbReference type="GO" id="GO:0012505">
    <property type="term" value="C:endomembrane system"/>
    <property type="evidence" value="ECO:0007669"/>
    <property type="project" value="UniProtKB-SubCell"/>
</dbReference>
<evidence type="ECO:0000256" key="4">
    <source>
        <dbReference type="ARBA" id="ARBA00023136"/>
    </source>
</evidence>
<proteinExistence type="predicted"/>
<dbReference type="EMBL" id="QOWE01000022">
    <property type="protein sequence ID" value="RCR67127.1"/>
    <property type="molecule type" value="Genomic_DNA"/>
</dbReference>
<sequence>MGRAGETTKGYSFSLYFAYRDKRTFLFAKALIGLTLGYLFSLIDLLTDFIPMLGMLDYLMLVLLLIRLFLRFILRIY</sequence>
<keyword evidence="3 5" id="KW-1133">Transmembrane helix</keyword>
<feature type="transmembrane region" description="Helical" evidence="5">
    <location>
        <begin position="24"/>
        <end position="43"/>
    </location>
</feature>
<accession>A0A368JHI9</accession>
<dbReference type="InterPro" id="IPR010652">
    <property type="entry name" value="DUF1232"/>
</dbReference>
<organism evidence="7 8">
    <name type="scientific">Larkinella punicea</name>
    <dbReference type="NCBI Taxonomy" id="2315727"/>
    <lineage>
        <taxon>Bacteria</taxon>
        <taxon>Pseudomonadati</taxon>
        <taxon>Bacteroidota</taxon>
        <taxon>Cytophagia</taxon>
        <taxon>Cytophagales</taxon>
        <taxon>Spirosomataceae</taxon>
        <taxon>Larkinella</taxon>
    </lineage>
</organism>
<comment type="caution">
    <text evidence="7">The sequence shown here is derived from an EMBL/GenBank/DDBJ whole genome shotgun (WGS) entry which is preliminary data.</text>
</comment>
<dbReference type="AlphaFoldDB" id="A0A368JHI9"/>
<feature type="transmembrane region" description="Helical" evidence="5">
    <location>
        <begin position="49"/>
        <end position="70"/>
    </location>
</feature>
<evidence type="ECO:0000256" key="3">
    <source>
        <dbReference type="ARBA" id="ARBA00022989"/>
    </source>
</evidence>
<evidence type="ECO:0000313" key="7">
    <source>
        <dbReference type="EMBL" id="RCR67127.1"/>
    </source>
</evidence>
<keyword evidence="8" id="KW-1185">Reference proteome</keyword>